<dbReference type="KEGG" id="mlr:MELLADRAFT_87292"/>
<feature type="transmembrane region" description="Helical" evidence="10">
    <location>
        <begin position="288"/>
        <end position="307"/>
    </location>
</feature>
<keyword evidence="9 10" id="KW-0472">Membrane</keyword>
<comment type="subcellular location">
    <subcellularLocation>
        <location evidence="1">Endoplasmic reticulum membrane</location>
        <topology evidence="1">Multi-pass membrane protein</topology>
    </subcellularLocation>
</comment>
<evidence type="ECO:0000256" key="4">
    <source>
        <dbReference type="ARBA" id="ARBA00022692"/>
    </source>
</evidence>
<dbReference type="FunCoup" id="F4RMQ2">
    <property type="interactions" value="51"/>
</dbReference>
<evidence type="ECO:0000256" key="10">
    <source>
        <dbReference type="SAM" id="Phobius"/>
    </source>
</evidence>
<dbReference type="InterPro" id="IPR039357">
    <property type="entry name" value="SRD5A/TECR"/>
</dbReference>
<protein>
    <recommendedName>
        <fullName evidence="11">Ubiquitin-like domain-containing protein</fullName>
    </recommendedName>
</protein>
<evidence type="ECO:0000256" key="5">
    <source>
        <dbReference type="ARBA" id="ARBA00022857"/>
    </source>
</evidence>
<name>F4RMQ2_MELLP</name>
<dbReference type="OrthoDB" id="540503at2759"/>
<evidence type="ECO:0000256" key="1">
    <source>
        <dbReference type="ARBA" id="ARBA00004477"/>
    </source>
</evidence>
<dbReference type="GO" id="GO:0042761">
    <property type="term" value="P:very long-chain fatty acid biosynthetic process"/>
    <property type="evidence" value="ECO:0007669"/>
    <property type="project" value="TreeGrafter"/>
</dbReference>
<dbReference type="AlphaFoldDB" id="F4RMQ2"/>
<evidence type="ECO:0000259" key="11">
    <source>
        <dbReference type="PROSITE" id="PS50053"/>
    </source>
</evidence>
<evidence type="ECO:0000313" key="13">
    <source>
        <dbReference type="Proteomes" id="UP000001072"/>
    </source>
</evidence>
<keyword evidence="13" id="KW-1185">Reference proteome</keyword>
<keyword evidence="5" id="KW-0521">NADP</keyword>
<dbReference type="STRING" id="747676.F4RMQ2"/>
<dbReference type="Gene3D" id="3.10.20.90">
    <property type="entry name" value="Phosphatidylinositol 3-kinase Catalytic Subunit, Chain A, domain 1"/>
    <property type="match status" value="1"/>
</dbReference>
<dbReference type="GO" id="GO:0005789">
    <property type="term" value="C:endoplasmic reticulum membrane"/>
    <property type="evidence" value="ECO:0007669"/>
    <property type="project" value="UniProtKB-SubCell"/>
</dbReference>
<dbReference type="EMBL" id="GL883109">
    <property type="protein sequence ID" value="EGG06148.1"/>
    <property type="molecule type" value="Genomic_DNA"/>
</dbReference>
<gene>
    <name evidence="12" type="ORF">MELLADRAFT_87292</name>
</gene>
<feature type="domain" description="Ubiquitin-like" evidence="11">
    <location>
        <begin position="2"/>
        <end position="77"/>
    </location>
</feature>
<evidence type="ECO:0000256" key="6">
    <source>
        <dbReference type="ARBA" id="ARBA00022989"/>
    </source>
</evidence>
<dbReference type="Proteomes" id="UP000001072">
    <property type="component" value="Unassembled WGS sequence"/>
</dbReference>
<dbReference type="VEuPathDB" id="FungiDB:MELLADRAFT_87292"/>
<dbReference type="eggNOG" id="KOG1639">
    <property type="taxonomic scope" value="Eukaryota"/>
</dbReference>
<dbReference type="InterPro" id="IPR001104">
    <property type="entry name" value="3-oxo-5_a-steroid_4-DH_C"/>
</dbReference>
<accession>F4RMQ2</accession>
<evidence type="ECO:0000256" key="9">
    <source>
        <dbReference type="ARBA" id="ARBA00023136"/>
    </source>
</evidence>
<dbReference type="Gene3D" id="1.20.120.1630">
    <property type="match status" value="1"/>
</dbReference>
<reference evidence="13" key="1">
    <citation type="journal article" date="2011" name="Proc. Natl. Acad. Sci. U.S.A.">
        <title>Obligate biotrophy features unraveled by the genomic analysis of rust fungi.</title>
        <authorList>
            <person name="Duplessis S."/>
            <person name="Cuomo C.A."/>
            <person name="Lin Y.-C."/>
            <person name="Aerts A."/>
            <person name="Tisserant E."/>
            <person name="Veneault-Fourrey C."/>
            <person name="Joly D.L."/>
            <person name="Hacquard S."/>
            <person name="Amselem J."/>
            <person name="Cantarel B.L."/>
            <person name="Chiu R."/>
            <person name="Coutinho P.M."/>
            <person name="Feau N."/>
            <person name="Field M."/>
            <person name="Frey P."/>
            <person name="Gelhaye E."/>
            <person name="Goldberg J."/>
            <person name="Grabherr M.G."/>
            <person name="Kodira C.D."/>
            <person name="Kohler A."/>
            <person name="Kuees U."/>
            <person name="Lindquist E.A."/>
            <person name="Lucas S.M."/>
            <person name="Mago R."/>
            <person name="Mauceli E."/>
            <person name="Morin E."/>
            <person name="Murat C."/>
            <person name="Pangilinan J.L."/>
            <person name="Park R."/>
            <person name="Pearson M."/>
            <person name="Quesneville H."/>
            <person name="Rouhier N."/>
            <person name="Sakthikumar S."/>
            <person name="Salamov A.A."/>
            <person name="Schmutz J."/>
            <person name="Selles B."/>
            <person name="Shapiro H."/>
            <person name="Tanguay P."/>
            <person name="Tuskan G.A."/>
            <person name="Henrissat B."/>
            <person name="Van de Peer Y."/>
            <person name="Rouze P."/>
            <person name="Ellis J.G."/>
            <person name="Dodds P.N."/>
            <person name="Schein J.E."/>
            <person name="Zhong S."/>
            <person name="Hamelin R.C."/>
            <person name="Grigoriev I.V."/>
            <person name="Szabo L.J."/>
            <person name="Martin F."/>
        </authorList>
    </citation>
    <scope>NUCLEOTIDE SEQUENCE [LARGE SCALE GENOMIC DNA]</scope>
    <source>
        <strain evidence="13">98AG31 / pathotype 3-4-7</strain>
    </source>
</reference>
<dbReference type="PROSITE" id="PS50244">
    <property type="entry name" value="S5A_REDUCTASE"/>
    <property type="match status" value="1"/>
</dbReference>
<comment type="similarity">
    <text evidence="2">Belongs to the steroid 5-alpha reductase family.</text>
</comment>
<evidence type="ECO:0000313" key="12">
    <source>
        <dbReference type="EMBL" id="EGG06148.1"/>
    </source>
</evidence>
<keyword evidence="3" id="KW-0444">Lipid biosynthesis</keyword>
<dbReference type="Pfam" id="PF02544">
    <property type="entry name" value="Steroid_dh"/>
    <property type="match status" value="1"/>
</dbReference>
<dbReference type="SUPFAM" id="SSF54236">
    <property type="entry name" value="Ubiquitin-like"/>
    <property type="match status" value="1"/>
</dbReference>
<feature type="transmembrane region" description="Helical" evidence="10">
    <location>
        <begin position="189"/>
        <end position="207"/>
    </location>
</feature>
<dbReference type="RefSeq" id="XP_007410386.1">
    <property type="nucleotide sequence ID" value="XM_007410324.1"/>
</dbReference>
<evidence type="ECO:0000256" key="8">
    <source>
        <dbReference type="ARBA" id="ARBA00023098"/>
    </source>
</evidence>
<evidence type="ECO:0000256" key="3">
    <source>
        <dbReference type="ARBA" id="ARBA00022516"/>
    </source>
</evidence>
<dbReference type="InterPro" id="IPR029071">
    <property type="entry name" value="Ubiquitin-like_domsf"/>
</dbReference>
<dbReference type="GO" id="GO:0016627">
    <property type="term" value="F:oxidoreductase activity, acting on the CH-CH group of donors"/>
    <property type="evidence" value="ECO:0007669"/>
    <property type="project" value="InterPro"/>
</dbReference>
<dbReference type="PANTHER" id="PTHR10556:SF28">
    <property type="entry name" value="VERY-LONG-CHAIN ENOYL-COA REDUCTASE"/>
    <property type="match status" value="1"/>
</dbReference>
<dbReference type="InParanoid" id="F4RMQ2"/>
<keyword evidence="4 10" id="KW-0812">Transmembrane</keyword>
<keyword evidence="7" id="KW-0560">Oxidoreductase</keyword>
<dbReference type="GeneID" id="18934457"/>
<evidence type="ECO:0000256" key="2">
    <source>
        <dbReference type="ARBA" id="ARBA00007742"/>
    </source>
</evidence>
<evidence type="ECO:0000256" key="7">
    <source>
        <dbReference type="ARBA" id="ARBA00023002"/>
    </source>
</evidence>
<dbReference type="PANTHER" id="PTHR10556">
    <property type="entry name" value="3-OXO-5-ALPHA-STEROID 4-DEHYDROGENASE"/>
    <property type="match status" value="1"/>
</dbReference>
<sequence length="333" mass="38041">MVSLALKSRSRGYNSFEVKLNENQSLDSLTVQDLKSIIKKSTKLDSIRQRLTTADKKVLDDDRKALSDYNILDGDEITFKDLGRQISWRTVFLIEYVRPARLSILLGPLIIHPLFYFPNPLSNQIYKGPVLHSTMQKSAFAMVMAHFVKRELETILVEQKLVLLKSSINSVHRFSNATMPFRNIFKNSFHYWILSGVLLAIPIYGQNSSSYKLASTIFDSPAWLGSCLALWTYAELSNLTVHMHLRSLRPPGTKTRVLPYGYGFKLVHCPNYFFESLAWFAFTALTGSWASGLFLSVSTTQMSLWALKKSKTYKKEFGDQVPKTRKAIFPFIL</sequence>
<dbReference type="InterPro" id="IPR000626">
    <property type="entry name" value="Ubiquitin-like_dom"/>
</dbReference>
<keyword evidence="6 10" id="KW-1133">Transmembrane helix</keyword>
<keyword evidence="8" id="KW-0443">Lipid metabolism</keyword>
<dbReference type="PROSITE" id="PS50053">
    <property type="entry name" value="UBIQUITIN_2"/>
    <property type="match status" value="1"/>
</dbReference>
<organism evidence="13">
    <name type="scientific">Melampsora larici-populina (strain 98AG31 / pathotype 3-4-7)</name>
    <name type="common">Poplar leaf rust fungus</name>
    <dbReference type="NCBI Taxonomy" id="747676"/>
    <lineage>
        <taxon>Eukaryota</taxon>
        <taxon>Fungi</taxon>
        <taxon>Dikarya</taxon>
        <taxon>Basidiomycota</taxon>
        <taxon>Pucciniomycotina</taxon>
        <taxon>Pucciniomycetes</taxon>
        <taxon>Pucciniales</taxon>
        <taxon>Melampsoraceae</taxon>
        <taxon>Melampsora</taxon>
    </lineage>
</organism>
<dbReference type="HOGENOM" id="CLU_059260_0_0_1"/>
<proteinExistence type="inferred from homology"/>